<dbReference type="InterPro" id="IPR028994">
    <property type="entry name" value="Integrin_alpha_N"/>
</dbReference>
<gene>
    <name evidence="4" type="ORF">HNQ77_004137</name>
</gene>
<dbReference type="Pfam" id="PF07593">
    <property type="entry name" value="UnbV_ASPIC"/>
    <property type="match status" value="1"/>
</dbReference>
<dbReference type="OrthoDB" id="100785at2"/>
<dbReference type="InterPro" id="IPR013517">
    <property type="entry name" value="FG-GAP"/>
</dbReference>
<name>A0A841JZT6_9BACT</name>
<dbReference type="PANTHER" id="PTHR16026">
    <property type="entry name" value="CARTILAGE ACIDIC PROTEIN 1"/>
    <property type="match status" value="1"/>
</dbReference>
<dbReference type="EMBL" id="JACHEK010000009">
    <property type="protein sequence ID" value="MBB6146165.1"/>
    <property type="molecule type" value="Genomic_DNA"/>
</dbReference>
<dbReference type="SUPFAM" id="SSF69318">
    <property type="entry name" value="Integrin alpha N-terminal domain"/>
    <property type="match status" value="1"/>
</dbReference>
<sequence>MNLIFDLIRSRGRSAAWLAALFCASLLPAQEGHPPPAPPPPGAKAAKCSGRTIPQLEDITSKTGITFTHASDPSKRYIAESMSGGVILLDYDRDGWLDIYFTNAPTVAIAIQDPKNLGGEKSLGALYRNNHDGTFTDVTHKAGLTKPCFAMGGAVGDYNNDGWPDIYETCLGGNVLYRNNGDGTFSDVTAKAGVSDGRWSTGASFGDYDGDGFVDLMVTNYVDFHLNDMPGFGSAPNCKYRGIDVQCGPRGLRGAGDSLFHNNGDGTFTDVSKAAGVNDPDGYYGMSVIWADFNNTGRPDIYVANDSTPKFLYKNMGDGKFKDIGLQSGTAVSEDGSEQASMGVAIGDYLHNGRPSLYVTNFSDENDLLYRNDGDWNFTEVSYPAGVALPSLPFVKWGTAFVDLDNDGWLDLITVDGHVYPQVDTLPSGAGYREPKLLQMNQQDGSFCDASDQAGPALSEKRVSRGLAVGDLFNDGNMDVVVGDIDGSPMILKNHGIPGNHWVSLELAGVKSNRLALNARVKIVSGGVTQTDEVHSGGSYLSQNDLRLHFGLGAATKIDTVEVRWPSGKIDSFTNLAADHFYAVLEGRGIVPADKIRPSVAAHR</sequence>
<comment type="caution">
    <text evidence="4">The sequence shown here is derived from an EMBL/GenBank/DDBJ whole genome shotgun (WGS) entry which is preliminary data.</text>
</comment>
<feature type="chain" id="PRO_5033041559" description="ASPIC/UnbV domain-containing protein" evidence="2">
    <location>
        <begin position="30"/>
        <end position="604"/>
    </location>
</feature>
<organism evidence="4 5">
    <name type="scientific">Silvibacterium bohemicum</name>
    <dbReference type="NCBI Taxonomy" id="1577686"/>
    <lineage>
        <taxon>Bacteria</taxon>
        <taxon>Pseudomonadati</taxon>
        <taxon>Acidobacteriota</taxon>
        <taxon>Terriglobia</taxon>
        <taxon>Terriglobales</taxon>
        <taxon>Acidobacteriaceae</taxon>
        <taxon>Silvibacterium</taxon>
    </lineage>
</organism>
<dbReference type="RefSeq" id="WP_050058364.1">
    <property type="nucleotide sequence ID" value="NZ_JACHEK010000009.1"/>
</dbReference>
<dbReference type="Pfam" id="PF13517">
    <property type="entry name" value="FG-GAP_3"/>
    <property type="match status" value="3"/>
</dbReference>
<evidence type="ECO:0000313" key="4">
    <source>
        <dbReference type="EMBL" id="MBB6146165.1"/>
    </source>
</evidence>
<feature type="domain" description="ASPIC/UnbV" evidence="3">
    <location>
        <begin position="516"/>
        <end position="582"/>
    </location>
</feature>
<protein>
    <recommendedName>
        <fullName evidence="3">ASPIC/UnbV domain-containing protein</fullName>
    </recommendedName>
</protein>
<dbReference type="Proteomes" id="UP000538666">
    <property type="component" value="Unassembled WGS sequence"/>
</dbReference>
<feature type="signal peptide" evidence="2">
    <location>
        <begin position="1"/>
        <end position="29"/>
    </location>
</feature>
<evidence type="ECO:0000313" key="5">
    <source>
        <dbReference type="Proteomes" id="UP000538666"/>
    </source>
</evidence>
<accession>A0A841JZT6</accession>
<reference evidence="4 5" key="1">
    <citation type="submission" date="2020-08" db="EMBL/GenBank/DDBJ databases">
        <title>Genomic Encyclopedia of Type Strains, Phase IV (KMG-IV): sequencing the most valuable type-strain genomes for metagenomic binning, comparative biology and taxonomic classification.</title>
        <authorList>
            <person name="Goeker M."/>
        </authorList>
    </citation>
    <scope>NUCLEOTIDE SEQUENCE [LARGE SCALE GENOMIC DNA]</scope>
    <source>
        <strain evidence="4 5">DSM 103733</strain>
    </source>
</reference>
<proteinExistence type="predicted"/>
<dbReference type="InterPro" id="IPR011519">
    <property type="entry name" value="UnbV_ASPIC"/>
</dbReference>
<dbReference type="InterPro" id="IPR027039">
    <property type="entry name" value="Crtac1"/>
</dbReference>
<evidence type="ECO:0000256" key="2">
    <source>
        <dbReference type="SAM" id="SignalP"/>
    </source>
</evidence>
<evidence type="ECO:0000259" key="3">
    <source>
        <dbReference type="Pfam" id="PF07593"/>
    </source>
</evidence>
<keyword evidence="1 2" id="KW-0732">Signal</keyword>
<dbReference type="Gene3D" id="2.130.10.130">
    <property type="entry name" value="Integrin alpha, N-terminal"/>
    <property type="match status" value="2"/>
</dbReference>
<keyword evidence="5" id="KW-1185">Reference proteome</keyword>
<dbReference type="AlphaFoldDB" id="A0A841JZT6"/>
<evidence type="ECO:0000256" key="1">
    <source>
        <dbReference type="ARBA" id="ARBA00022729"/>
    </source>
</evidence>
<dbReference type="PANTHER" id="PTHR16026:SF0">
    <property type="entry name" value="CARTILAGE ACIDIC PROTEIN 1"/>
    <property type="match status" value="1"/>
</dbReference>